<dbReference type="AlphaFoldDB" id="A0A1T4TV02"/>
<dbReference type="Proteomes" id="UP000191116">
    <property type="component" value="Unassembled WGS sequence"/>
</dbReference>
<dbReference type="OrthoDB" id="5827494at2"/>
<proteinExistence type="predicted"/>
<protein>
    <recommendedName>
        <fullName evidence="3">Lipoprotein</fullName>
    </recommendedName>
</protein>
<sequence>MNILRNFMLLILCLIIGCDKKSHIDYSSFNIKPEIIPHQKQQGFIITKNCSPFKIPSQFNNLEYTAKKLINSHWLSNPNYLEDINHLIYLFNQTHIQKADVFIQALNNSALIYKKNMTTVNITKIKLQADINQKLNYYQQELMAIDTYLDIIKTDEKQYIENISCIKKEIKEKQQYYTKLRRSLKNDLQNMSLNDTLIFDIISEIKFKYRIDKTLHCSKYLDIYENIKLISPHSCIYYNKEELISKIPKEYQYNATITFNKYIPELWKTMVQLNGYFEPNYNKQVFDKYLQKDLMIANNNLNIKRTIKKEQSSQYLIEKLIDKNKQLNKQMADDINKELLDENNLIDISSSAFYEEITPLLNKNIKNPIMNFALLYNNKSLINSFTQEYATKILNEYPKELTFSIADNGSFTLPKIRGNHYKIVIDVKESYSVIYNSYNILTPPTDLRQNSPNTTSMEYNLNQIISQKLFRLWYNS</sequence>
<reference evidence="1 2" key="1">
    <citation type="submission" date="2017-02" db="EMBL/GenBank/DDBJ databases">
        <authorList>
            <person name="Peterson S.W."/>
        </authorList>
    </citation>
    <scope>NUCLEOTIDE SEQUENCE [LARGE SCALE GENOMIC DNA]</scope>
    <source>
        <strain evidence="1 2">CECT 9189</strain>
    </source>
</reference>
<gene>
    <name evidence="1" type="ORF">CZ814_02498</name>
</gene>
<evidence type="ECO:0008006" key="3">
    <source>
        <dbReference type="Google" id="ProtNLM"/>
    </source>
</evidence>
<evidence type="ECO:0000313" key="1">
    <source>
        <dbReference type="EMBL" id="SKA44264.1"/>
    </source>
</evidence>
<accession>A0A1T4TV02</accession>
<dbReference type="RefSeq" id="WP_080175269.1">
    <property type="nucleotide sequence ID" value="NZ_AP024855.1"/>
</dbReference>
<evidence type="ECO:0000313" key="2">
    <source>
        <dbReference type="Proteomes" id="UP000191116"/>
    </source>
</evidence>
<organism evidence="1 2">
    <name type="scientific">Photobacterium toruni</name>
    <dbReference type="NCBI Taxonomy" id="1935446"/>
    <lineage>
        <taxon>Bacteria</taxon>
        <taxon>Pseudomonadati</taxon>
        <taxon>Pseudomonadota</taxon>
        <taxon>Gammaproteobacteria</taxon>
        <taxon>Vibrionales</taxon>
        <taxon>Vibrionaceae</taxon>
        <taxon>Photobacterium</taxon>
    </lineage>
</organism>
<dbReference type="PROSITE" id="PS51257">
    <property type="entry name" value="PROKAR_LIPOPROTEIN"/>
    <property type="match status" value="1"/>
</dbReference>
<dbReference type="EMBL" id="FUWP01000014">
    <property type="protein sequence ID" value="SKA44264.1"/>
    <property type="molecule type" value="Genomic_DNA"/>
</dbReference>
<name>A0A1T4TV02_9GAMM</name>